<feature type="transmembrane region" description="Helical" evidence="2">
    <location>
        <begin position="56"/>
        <end position="79"/>
    </location>
</feature>
<proteinExistence type="predicted"/>
<name>A0A061S6L7_9CHLO</name>
<evidence type="ECO:0000256" key="2">
    <source>
        <dbReference type="SAM" id="Phobius"/>
    </source>
</evidence>
<sequence length="571" mass="64500">MFTTGLQSRSGIASTSAGSSATNLDDFYPHPVSRRRRSKEPPSAAANLLTGWEKPALAAVVLLILVLISACIFALHVSFRVTRIDYELSDPDAPLPPATVKLLERLAEERVSETIADAKMKIALEVERTSKQLMMEKVHDKLSHLAAAHRRDGSGSAGALPAQSAPGRRSIPGDLLFTNLAAFQKEYMDKVVKDLRPRPKYTGPLDMEEEITKLAKRLGDEWKARGSPAKEKPHYILSYWEKHPPWPFQKIRDGLNRETGVIAVSAPFTDDYYQGELERGTFWQLKNEGHIMLGISSYEHFPGEIINPSDNRHVRKNPDDWNVYMAMDGWLHCMRNPDAFLPPGIPRALISESDFTNPMRKDGGGVLIPQGYEKQYDFIYINQGGGWNDYNRNFTLARECLKLMAEWGYKIVVLSRDVSKDPMLAPYVAKGQIVVHKSELWRDFLKLLETVRTLFTPNIADASPRVAAESMSLNVSLLMNYNIVGGWKYVTDKTGVYFTGTGDLKAAIDKLRSPEFQAGLNPRQWFMDNWGTLNAGLRLRAFLELTVGKERMQEAFKMRASKGNRRRLLRR</sequence>
<accession>A0A061S6L7</accession>
<feature type="region of interest" description="Disordered" evidence="1">
    <location>
        <begin position="1"/>
        <end position="40"/>
    </location>
</feature>
<reference evidence="3" key="1">
    <citation type="submission" date="2014-05" db="EMBL/GenBank/DDBJ databases">
        <title>The transcriptome of the halophilic microalga Tetraselmis sp. GSL018 isolated from the Great Salt Lake, Utah.</title>
        <authorList>
            <person name="Jinkerson R.E."/>
            <person name="D'Adamo S."/>
            <person name="Posewitz M.C."/>
        </authorList>
    </citation>
    <scope>NUCLEOTIDE SEQUENCE</scope>
    <source>
        <strain evidence="3">GSL018</strain>
    </source>
</reference>
<keyword evidence="2" id="KW-1133">Transmembrane helix</keyword>
<protein>
    <submittedName>
        <fullName evidence="3">Uncharacterized protein</fullName>
    </submittedName>
</protein>
<feature type="compositionally biased region" description="Low complexity" evidence="1">
    <location>
        <begin position="8"/>
        <end position="22"/>
    </location>
</feature>
<dbReference type="AlphaFoldDB" id="A0A061S6L7"/>
<evidence type="ECO:0000313" key="3">
    <source>
        <dbReference type="EMBL" id="JAC78614.1"/>
    </source>
</evidence>
<organism evidence="3">
    <name type="scientific">Tetraselmis sp. GSL018</name>
    <dbReference type="NCBI Taxonomy" id="582737"/>
    <lineage>
        <taxon>Eukaryota</taxon>
        <taxon>Viridiplantae</taxon>
        <taxon>Chlorophyta</taxon>
        <taxon>core chlorophytes</taxon>
        <taxon>Chlorodendrophyceae</taxon>
        <taxon>Chlorodendrales</taxon>
        <taxon>Chlorodendraceae</taxon>
        <taxon>Tetraselmis</taxon>
    </lineage>
</organism>
<keyword evidence="2" id="KW-0472">Membrane</keyword>
<gene>
    <name evidence="3" type="ORF">TSPGSL018_14700</name>
</gene>
<dbReference type="EMBL" id="GBEZ01006803">
    <property type="protein sequence ID" value="JAC78614.1"/>
    <property type="molecule type" value="Transcribed_RNA"/>
</dbReference>
<keyword evidence="2" id="KW-0812">Transmembrane</keyword>
<evidence type="ECO:0000256" key="1">
    <source>
        <dbReference type="SAM" id="MobiDB-lite"/>
    </source>
</evidence>